<dbReference type="NCBIfam" id="TIGR01560">
    <property type="entry name" value="put_DNA_pack"/>
    <property type="match status" value="1"/>
</dbReference>
<dbReference type="CDD" id="cd08054">
    <property type="entry name" value="gp6"/>
    <property type="match status" value="1"/>
</dbReference>
<evidence type="ECO:0000313" key="2">
    <source>
        <dbReference type="Proteomes" id="UP000501648"/>
    </source>
</evidence>
<evidence type="ECO:0000313" key="1">
    <source>
        <dbReference type="EMBL" id="QJQ02113.1"/>
    </source>
</evidence>
<dbReference type="InterPro" id="IPR006450">
    <property type="entry name" value="Phage_HK97_gp6-like"/>
</dbReference>
<dbReference type="EMBL" id="CP008956">
    <property type="protein sequence ID" value="QJQ02113.1"/>
    <property type="molecule type" value="Genomic_DNA"/>
</dbReference>
<name>A0A6M3ZV14_9BURK</name>
<dbReference type="AlphaFoldDB" id="A0A6M3ZV14"/>
<accession>A0A6M3ZV14</accession>
<dbReference type="Gene3D" id="1.10.3230.30">
    <property type="entry name" value="Phage gp6-like head-tail connector protein"/>
    <property type="match status" value="1"/>
</dbReference>
<sequence length="114" mass="12367">MPLVSLDVAKMHLKVDEVDEDASIAIYLGAAEATAVEFLNRRVFESDEAMAQAVAADTAGEAPMVVNPAIQAAILLIVGHLYEHRSDVVAVRDIYELPRGSQSLLQPYRKCMGV</sequence>
<protein>
    <submittedName>
        <fullName evidence="1">Phage gp6-like head-tail connector protein</fullName>
    </submittedName>
</protein>
<dbReference type="Pfam" id="PF05135">
    <property type="entry name" value="Phage_connect_1"/>
    <property type="match status" value="1"/>
</dbReference>
<dbReference type="Proteomes" id="UP000501648">
    <property type="component" value="Chromosome"/>
</dbReference>
<proteinExistence type="predicted"/>
<dbReference type="RefSeq" id="WP_017454751.1">
    <property type="nucleotide sequence ID" value="NZ_CP008956.1"/>
</dbReference>
<gene>
    <name evidence="1" type="ORF">C798_18305</name>
</gene>
<organism evidence="1 2">
    <name type="scientific">Herbaspirillum rubrisubalbicans Os34</name>
    <dbReference type="NCBI Taxonomy" id="1235827"/>
    <lineage>
        <taxon>Bacteria</taxon>
        <taxon>Pseudomonadati</taxon>
        <taxon>Pseudomonadota</taxon>
        <taxon>Betaproteobacteria</taxon>
        <taxon>Burkholderiales</taxon>
        <taxon>Oxalobacteraceae</taxon>
        <taxon>Herbaspirillum</taxon>
    </lineage>
</organism>
<dbReference type="InterPro" id="IPR021146">
    <property type="entry name" value="Phage_gp6-like_head-tail"/>
</dbReference>
<reference evidence="1 2" key="1">
    <citation type="journal article" date="2012" name="J. Bacteriol.">
        <title>Genome sequence of the pathogenic Herbaspirillum seropedicae strain Os34, isolated from rice roots.</title>
        <authorList>
            <person name="Ye W."/>
            <person name="Ye S."/>
            <person name="Liu J."/>
            <person name="Chang S."/>
            <person name="Chen M."/>
            <person name="Zhu B."/>
            <person name="Guo L."/>
            <person name="An Q."/>
        </authorList>
    </citation>
    <scope>NUCLEOTIDE SEQUENCE [LARGE SCALE GENOMIC DNA]</scope>
    <source>
        <strain evidence="1 2">Os34</strain>
    </source>
</reference>